<dbReference type="GO" id="GO:0008509">
    <property type="term" value="F:monoatomic anion transmembrane transporter activity"/>
    <property type="evidence" value="ECO:0007669"/>
    <property type="project" value="InterPro"/>
</dbReference>
<organism evidence="14 15">
    <name type="scientific">Desmophyllum pertusum</name>
    <dbReference type="NCBI Taxonomy" id="174260"/>
    <lineage>
        <taxon>Eukaryota</taxon>
        <taxon>Metazoa</taxon>
        <taxon>Cnidaria</taxon>
        <taxon>Anthozoa</taxon>
        <taxon>Hexacorallia</taxon>
        <taxon>Scleractinia</taxon>
        <taxon>Caryophylliina</taxon>
        <taxon>Caryophylliidae</taxon>
        <taxon>Desmophyllum</taxon>
    </lineage>
</organism>
<evidence type="ECO:0000259" key="13">
    <source>
        <dbReference type="Pfam" id="PF07565"/>
    </source>
</evidence>
<feature type="transmembrane region" description="Helical" evidence="11">
    <location>
        <begin position="540"/>
        <end position="558"/>
    </location>
</feature>
<dbReference type="PRINTS" id="PR00165">
    <property type="entry name" value="ANIONEXCHNGR"/>
</dbReference>
<dbReference type="PANTHER" id="PTHR11453">
    <property type="entry name" value="ANION EXCHANGE PROTEIN"/>
    <property type="match status" value="1"/>
</dbReference>
<feature type="transmembrane region" description="Helical" evidence="11">
    <location>
        <begin position="813"/>
        <end position="832"/>
    </location>
</feature>
<keyword evidence="9 11" id="KW-0472">Membrane</keyword>
<reference evidence="14" key="1">
    <citation type="submission" date="2023-01" db="EMBL/GenBank/DDBJ databases">
        <title>Genome assembly of the deep-sea coral Lophelia pertusa.</title>
        <authorList>
            <person name="Herrera S."/>
            <person name="Cordes E."/>
        </authorList>
    </citation>
    <scope>NUCLEOTIDE SEQUENCE</scope>
    <source>
        <strain evidence="14">USNM1676648</strain>
        <tissue evidence="14">Polyp</tissue>
    </source>
</reference>
<comment type="caution">
    <text evidence="14">The sequence shown here is derived from an EMBL/GenBank/DDBJ whole genome shotgun (WGS) entry which is preliminary data.</text>
</comment>
<dbReference type="GO" id="GO:0005886">
    <property type="term" value="C:plasma membrane"/>
    <property type="evidence" value="ECO:0007669"/>
    <property type="project" value="UniProtKB-SubCell"/>
</dbReference>
<evidence type="ECO:0000313" key="15">
    <source>
        <dbReference type="Proteomes" id="UP001163046"/>
    </source>
</evidence>
<dbReference type="EMBL" id="MU826350">
    <property type="protein sequence ID" value="KAJ7381342.1"/>
    <property type="molecule type" value="Genomic_DNA"/>
</dbReference>
<evidence type="ECO:0000313" key="14">
    <source>
        <dbReference type="EMBL" id="KAJ7381342.1"/>
    </source>
</evidence>
<keyword evidence="5" id="KW-0039">Anion exchange</keyword>
<dbReference type="Pfam" id="PF07565">
    <property type="entry name" value="Band_3_cyto"/>
    <property type="match status" value="1"/>
</dbReference>
<protein>
    <recommendedName>
        <fullName evidence="11">Anion exchange protein</fullName>
    </recommendedName>
</protein>
<feature type="transmembrane region" description="Helical" evidence="11">
    <location>
        <begin position="686"/>
        <end position="707"/>
    </location>
</feature>
<evidence type="ECO:0000256" key="10">
    <source>
        <dbReference type="ARBA" id="ARBA00049347"/>
    </source>
</evidence>
<dbReference type="Gene3D" id="3.40.930.10">
    <property type="entry name" value="Mannitol-specific EII, Chain A"/>
    <property type="match status" value="1"/>
</dbReference>
<evidence type="ECO:0000256" key="9">
    <source>
        <dbReference type="ARBA" id="ARBA00023136"/>
    </source>
</evidence>
<dbReference type="InterPro" id="IPR001717">
    <property type="entry name" value="Anion_exchange"/>
</dbReference>
<dbReference type="AlphaFoldDB" id="A0A9X0CZ66"/>
<keyword evidence="15" id="KW-1185">Reference proteome</keyword>
<feature type="transmembrane region" description="Helical" evidence="11">
    <location>
        <begin position="635"/>
        <end position="655"/>
    </location>
</feature>
<dbReference type="InterPro" id="IPR016152">
    <property type="entry name" value="PTrfase/Anion_transptr"/>
</dbReference>
<evidence type="ECO:0000256" key="8">
    <source>
        <dbReference type="ARBA" id="ARBA00023065"/>
    </source>
</evidence>
<dbReference type="GO" id="GO:0050801">
    <property type="term" value="P:monoatomic ion homeostasis"/>
    <property type="evidence" value="ECO:0007669"/>
    <property type="project" value="TreeGrafter"/>
</dbReference>
<dbReference type="FunFam" id="1.10.287.570:FF:000001">
    <property type="entry name" value="Anion exchange protein"/>
    <property type="match status" value="1"/>
</dbReference>
<evidence type="ECO:0000256" key="1">
    <source>
        <dbReference type="ARBA" id="ARBA00004651"/>
    </source>
</evidence>
<dbReference type="SUPFAM" id="SSF55804">
    <property type="entry name" value="Phoshotransferase/anion transport protein"/>
    <property type="match status" value="1"/>
</dbReference>
<dbReference type="GO" id="GO:0005452">
    <property type="term" value="F:solute:inorganic anion antiporter activity"/>
    <property type="evidence" value="ECO:0007669"/>
    <property type="project" value="InterPro"/>
</dbReference>
<name>A0A9X0CZ66_9CNID</name>
<comment type="subcellular location">
    <subcellularLocation>
        <location evidence="1">Cell membrane</location>
        <topology evidence="1">Multi-pass membrane protein</topology>
    </subcellularLocation>
    <subcellularLocation>
        <location evidence="11">Membrane</location>
        <topology evidence="11">Multi-pass membrane protein</topology>
    </subcellularLocation>
</comment>
<dbReference type="InterPro" id="IPR003020">
    <property type="entry name" value="HCO3_transpt_euk"/>
</dbReference>
<evidence type="ECO:0000256" key="7">
    <source>
        <dbReference type="ARBA" id="ARBA00022989"/>
    </source>
</evidence>
<keyword evidence="7 11" id="KW-1133">Transmembrane helix</keyword>
<dbReference type="OrthoDB" id="1735926at2759"/>
<keyword evidence="6 11" id="KW-0812">Transmembrane</keyword>
<sequence>MDSLHSLPTDQSRSHSLHEGFVELEELVCCENELVWKERARWIKLEEDVEECADRWGKPHIPCLTYRSLREVETNLQNGVFLLDIQEDNLPSICEAIVDEIKAQKKLRDEECHAVKTVLLTRHEHQYQHKGGKHRTKNIARRLSRIMPQGQRPRVRTISNAHDAGTKYDANEPMPLVSFKAKPNLLPPLQRDADTSQPECTMTVDHHPSDENMDQFVEEHNEKSDIRGKIPENAQATTVLVGAHNELSCIISAFVRLAGGCDLGNFAEVKIPVRFMFVLLGPEDDRIDYHEIGRSISTLMSDKIFLESAYQAKNRQDLLDSLVSFMGDSLIIPPGEWDRNLLNQTVPILANQAKELAFARRRGGIRSKDVEKETLREVIQENEVCDDPLSRTGKFCGGLVRDVKRRFPFYLSDFKDALDVHCLTTIIFVYFACLAPAITFGGLLSEKTNAWMGVSEMIVATALSGILFSLFAGQPLIIIGATGPLLVFEKSTFQLSERFGIEFLPWRAWVGIWVMVICFIIVALEGCFLIKYFTRFTEEIFALMISIIFLYDAFNYVGHVFRLYPLNSDVTTSLLVPSNSTDHRSVNAIKNQTTANTALLTTVLMLGTFFAAYCLRKLRHSHFFGPRARRIVSDFGVFFAIVAMVTVDWLTEGVYTQKLSVPDGLSVTSPRRHSWLINPMGVEQPMTAGAIFAALIPAILVSILIFMEIEFTGIILDKKDHKLKKGMGYNLDLFVLGLLVGLCSVLGLPWMCATPVHTLSHFHALTVISTNHAPGEHAHLIEVKEQRLTNIVIHLLIGFTVLLSPVMRLIPIAVLFGVFLFLGVSSLSHIQLVERVKLLFIPSSHHPDENFVTNVKTKKMHIFTIIQVCCVCALVAMKLTVVAPAFPFFIICMIPLRKLLERFFSSEELEALDTEVEDVYDSDMDEYDSIHVPI</sequence>
<evidence type="ECO:0000259" key="12">
    <source>
        <dbReference type="Pfam" id="PF00955"/>
    </source>
</evidence>
<feature type="transmembrane region" description="Helical" evidence="11">
    <location>
        <begin position="508"/>
        <end position="533"/>
    </location>
</feature>
<feature type="transmembrane region" description="Helical" evidence="11">
    <location>
        <begin position="728"/>
        <end position="751"/>
    </location>
</feature>
<keyword evidence="4" id="KW-1003">Cell membrane</keyword>
<keyword evidence="8 11" id="KW-0406">Ion transport</keyword>
<feature type="domain" description="Bicarbonate transporter-like transmembrane" evidence="12">
    <location>
        <begin position="394"/>
        <end position="573"/>
    </location>
</feature>
<proteinExistence type="inferred from homology"/>
<evidence type="ECO:0000256" key="2">
    <source>
        <dbReference type="ARBA" id="ARBA00010993"/>
    </source>
</evidence>
<dbReference type="InterPro" id="IPR011531">
    <property type="entry name" value="HCO3_transpt-like_TM_dom"/>
</dbReference>
<evidence type="ECO:0000256" key="6">
    <source>
        <dbReference type="ARBA" id="ARBA00022692"/>
    </source>
</evidence>
<dbReference type="GO" id="GO:0015701">
    <property type="term" value="P:bicarbonate transport"/>
    <property type="evidence" value="ECO:0007669"/>
    <property type="project" value="TreeGrafter"/>
</dbReference>
<dbReference type="PANTHER" id="PTHR11453:SF47">
    <property type="entry name" value="ANION EXCHANGE PROTEIN"/>
    <property type="match status" value="1"/>
</dbReference>
<evidence type="ECO:0000256" key="11">
    <source>
        <dbReference type="RuleBase" id="RU362035"/>
    </source>
</evidence>
<feature type="transmembrane region" description="Helical" evidence="11">
    <location>
        <begin position="865"/>
        <end position="896"/>
    </location>
</feature>
<comment type="catalytic activity">
    <reaction evidence="10">
        <text>hydrogencarbonate(in) + chloride(out) = hydrogencarbonate(out) + chloride(in)</text>
        <dbReference type="Rhea" id="RHEA:72363"/>
        <dbReference type="ChEBI" id="CHEBI:17544"/>
        <dbReference type="ChEBI" id="CHEBI:17996"/>
    </reaction>
</comment>
<dbReference type="Proteomes" id="UP001163046">
    <property type="component" value="Unassembled WGS sequence"/>
</dbReference>
<feature type="domain" description="Band 3 cytoplasmic" evidence="13">
    <location>
        <begin position="18"/>
        <end position="338"/>
    </location>
</feature>
<keyword evidence="3 11" id="KW-0813">Transport</keyword>
<feature type="transmembrane region" description="Helical" evidence="11">
    <location>
        <begin position="457"/>
        <end position="488"/>
    </location>
</feature>
<evidence type="ECO:0000256" key="3">
    <source>
        <dbReference type="ARBA" id="ARBA00022448"/>
    </source>
</evidence>
<dbReference type="PRINTS" id="PR01231">
    <property type="entry name" value="HCO3TRNSPORT"/>
</dbReference>
<evidence type="ECO:0000256" key="4">
    <source>
        <dbReference type="ARBA" id="ARBA00022475"/>
    </source>
</evidence>
<feature type="transmembrane region" description="Helical" evidence="11">
    <location>
        <begin position="597"/>
        <end position="615"/>
    </location>
</feature>
<dbReference type="Pfam" id="PF00955">
    <property type="entry name" value="HCO3_cotransp"/>
    <property type="match status" value="2"/>
</dbReference>
<feature type="transmembrane region" description="Helical" evidence="11">
    <location>
        <begin position="423"/>
        <end position="445"/>
    </location>
</feature>
<feature type="domain" description="Bicarbonate transporter-like transmembrane" evidence="12">
    <location>
        <begin position="582"/>
        <end position="915"/>
    </location>
</feature>
<comment type="similarity">
    <text evidence="2 11">Belongs to the anion exchanger (TC 2.A.31) family.</text>
</comment>
<dbReference type="Gene3D" id="1.10.287.570">
    <property type="entry name" value="Helical hairpin bin"/>
    <property type="match status" value="1"/>
</dbReference>
<gene>
    <name evidence="14" type="primary">SLC4A3_1</name>
    <name evidence="14" type="ORF">OS493_001467</name>
</gene>
<accession>A0A9X0CZ66</accession>
<evidence type="ECO:0000256" key="5">
    <source>
        <dbReference type="ARBA" id="ARBA00022681"/>
    </source>
</evidence>
<dbReference type="NCBIfam" id="TIGR00834">
    <property type="entry name" value="ae"/>
    <property type="match status" value="1"/>
</dbReference>
<dbReference type="InterPro" id="IPR013769">
    <property type="entry name" value="Band3_cytoplasmic_dom"/>
</dbReference>